<reference evidence="1" key="1">
    <citation type="submission" date="2023-10" db="EMBL/GenBank/DDBJ databases">
        <title>Genome assemblies of two species of porcelain crab, Petrolisthes cinctipes and Petrolisthes manimaculis (Anomura: Porcellanidae).</title>
        <authorList>
            <person name="Angst P."/>
        </authorList>
    </citation>
    <scope>NUCLEOTIDE SEQUENCE</scope>
    <source>
        <strain evidence="1">PB745_01</strain>
        <tissue evidence="1">Gill</tissue>
    </source>
</reference>
<accession>A0AAE1EQ75</accession>
<protein>
    <submittedName>
        <fullName evidence="1">Uncharacterized protein</fullName>
    </submittedName>
</protein>
<dbReference type="AlphaFoldDB" id="A0AAE1EQ75"/>
<name>A0AAE1EQ75_PETCI</name>
<sequence>MHIIHHHDEIPWEWLKEWQEQSDQEVIKCIIAALGALLETLSIREGGRPDSQPRPRTKASTPYISFLPRDKLKRSSVGVLFDMTYVHLGPAPASTRAGRGGLPSRHLVLIIEQNPI</sequence>
<evidence type="ECO:0000313" key="2">
    <source>
        <dbReference type="Proteomes" id="UP001286313"/>
    </source>
</evidence>
<dbReference type="Proteomes" id="UP001286313">
    <property type="component" value="Unassembled WGS sequence"/>
</dbReference>
<comment type="caution">
    <text evidence="1">The sequence shown here is derived from an EMBL/GenBank/DDBJ whole genome shotgun (WGS) entry which is preliminary data.</text>
</comment>
<keyword evidence="2" id="KW-1185">Reference proteome</keyword>
<dbReference type="EMBL" id="JAWQEG010005032">
    <property type="protein sequence ID" value="KAK3859412.1"/>
    <property type="molecule type" value="Genomic_DNA"/>
</dbReference>
<evidence type="ECO:0000313" key="1">
    <source>
        <dbReference type="EMBL" id="KAK3859412.1"/>
    </source>
</evidence>
<organism evidence="1 2">
    <name type="scientific">Petrolisthes cinctipes</name>
    <name type="common">Flat porcelain crab</name>
    <dbReference type="NCBI Taxonomy" id="88211"/>
    <lineage>
        <taxon>Eukaryota</taxon>
        <taxon>Metazoa</taxon>
        <taxon>Ecdysozoa</taxon>
        <taxon>Arthropoda</taxon>
        <taxon>Crustacea</taxon>
        <taxon>Multicrustacea</taxon>
        <taxon>Malacostraca</taxon>
        <taxon>Eumalacostraca</taxon>
        <taxon>Eucarida</taxon>
        <taxon>Decapoda</taxon>
        <taxon>Pleocyemata</taxon>
        <taxon>Anomura</taxon>
        <taxon>Galatheoidea</taxon>
        <taxon>Porcellanidae</taxon>
        <taxon>Petrolisthes</taxon>
    </lineage>
</organism>
<gene>
    <name evidence="1" type="ORF">Pcinc_034488</name>
</gene>
<proteinExistence type="predicted"/>